<dbReference type="InterPro" id="IPR007492">
    <property type="entry name" value="LytTR_DNA-bd_dom"/>
</dbReference>
<keyword evidence="3" id="KW-0902">Two-component regulatory system</keyword>
<evidence type="ECO:0000313" key="10">
    <source>
        <dbReference type="EMBL" id="PRR81920.1"/>
    </source>
</evidence>
<dbReference type="InterPro" id="IPR046947">
    <property type="entry name" value="LytR-like"/>
</dbReference>
<dbReference type="GO" id="GO:0000156">
    <property type="term" value="F:phosphorelay response regulator activity"/>
    <property type="evidence" value="ECO:0007669"/>
    <property type="project" value="InterPro"/>
</dbReference>
<dbReference type="Proteomes" id="UP000239471">
    <property type="component" value="Unassembled WGS sequence"/>
</dbReference>
<sequence length="250" mass="29062">MLKVYIIEDDNNQRVRLTKYIGEKIKQNNLQLEITLSTDKIKELISKLEGNGARGIYFIDIDLGQDINGLELAEFIRKYDPNGYIIFVTSYSELNRLTFKYKVDAMDFIVKDDFQEMAMRVEECLIKANELEKRISGISKEMYIVNMGEKSIEYEKKNILFFKSNSSSPKIILHGINRQIEFDGNIKDIEKEVGDNFFMVNRTSLINLNKAETISENGNYILMKNGESCKIRIRKKSKLLKLIKLNSINQ</sequence>
<dbReference type="GO" id="GO:0003677">
    <property type="term" value="F:DNA binding"/>
    <property type="evidence" value="ECO:0007669"/>
    <property type="project" value="InterPro"/>
</dbReference>
<evidence type="ECO:0000256" key="3">
    <source>
        <dbReference type="ARBA" id="ARBA00023012"/>
    </source>
</evidence>
<dbReference type="SMART" id="SM00850">
    <property type="entry name" value="LytTR"/>
    <property type="match status" value="1"/>
</dbReference>
<protein>
    <recommendedName>
        <fullName evidence="1">Stage 0 sporulation protein A homolog</fullName>
    </recommendedName>
</protein>
<feature type="modified residue" description="4-aspartylphosphate" evidence="7">
    <location>
        <position position="60"/>
    </location>
</feature>
<dbReference type="InterPro" id="IPR011006">
    <property type="entry name" value="CheY-like_superfamily"/>
</dbReference>
<name>A0A2T0BDE0_9CLOT</name>
<evidence type="ECO:0000313" key="11">
    <source>
        <dbReference type="Proteomes" id="UP000239471"/>
    </source>
</evidence>
<comment type="function">
    <text evidence="5">May play the central regulatory role in sporulation. It may be an element of the effector pathway responsible for the activation of sporulation genes in response to nutritional stress. Spo0A may act in concert with spo0H (a sigma factor) to control the expression of some genes that are critical to the sporulation process.</text>
</comment>
<dbReference type="Pfam" id="PF00072">
    <property type="entry name" value="Response_reg"/>
    <property type="match status" value="1"/>
</dbReference>
<gene>
    <name evidence="10" type="primary">agrA_2</name>
    <name evidence="10" type="ORF">CLVI_21280</name>
</gene>
<reference evidence="10 11" key="1">
    <citation type="submission" date="2018-03" db="EMBL/GenBank/DDBJ databases">
        <title>Genome sequence of Clostridium vincentii DSM 10228.</title>
        <authorList>
            <person name="Poehlein A."/>
            <person name="Daniel R."/>
        </authorList>
    </citation>
    <scope>NUCLEOTIDE SEQUENCE [LARGE SCALE GENOMIC DNA]</scope>
    <source>
        <strain evidence="10 11">DSM 10228</strain>
    </source>
</reference>
<evidence type="ECO:0000256" key="1">
    <source>
        <dbReference type="ARBA" id="ARBA00018672"/>
    </source>
</evidence>
<accession>A0A2T0BDE0</accession>
<dbReference type="PROSITE" id="PS50110">
    <property type="entry name" value="RESPONSE_REGULATORY"/>
    <property type="match status" value="1"/>
</dbReference>
<keyword evidence="2" id="KW-0963">Cytoplasm</keyword>
<dbReference type="RefSeq" id="WP_106060090.1">
    <property type="nucleotide sequence ID" value="NZ_PVXQ01000022.1"/>
</dbReference>
<dbReference type="SUPFAM" id="SSF52172">
    <property type="entry name" value="CheY-like"/>
    <property type="match status" value="1"/>
</dbReference>
<evidence type="ECO:0000256" key="7">
    <source>
        <dbReference type="PROSITE-ProRule" id="PRU00169"/>
    </source>
</evidence>
<dbReference type="InterPro" id="IPR001789">
    <property type="entry name" value="Sig_transdc_resp-reg_receiver"/>
</dbReference>
<evidence type="ECO:0000256" key="4">
    <source>
        <dbReference type="ARBA" id="ARBA00023159"/>
    </source>
</evidence>
<dbReference type="Pfam" id="PF04397">
    <property type="entry name" value="LytTR"/>
    <property type="match status" value="1"/>
</dbReference>
<dbReference type="PROSITE" id="PS50930">
    <property type="entry name" value="HTH_LYTTR"/>
    <property type="match status" value="1"/>
</dbReference>
<evidence type="ECO:0000256" key="2">
    <source>
        <dbReference type="ARBA" id="ARBA00022490"/>
    </source>
</evidence>
<dbReference type="SMART" id="SM00448">
    <property type="entry name" value="REC"/>
    <property type="match status" value="1"/>
</dbReference>
<organism evidence="10 11">
    <name type="scientific">Clostridium vincentii</name>
    <dbReference type="NCBI Taxonomy" id="52704"/>
    <lineage>
        <taxon>Bacteria</taxon>
        <taxon>Bacillati</taxon>
        <taxon>Bacillota</taxon>
        <taxon>Clostridia</taxon>
        <taxon>Eubacteriales</taxon>
        <taxon>Clostridiaceae</taxon>
        <taxon>Clostridium</taxon>
    </lineage>
</organism>
<evidence type="ECO:0000256" key="6">
    <source>
        <dbReference type="ARBA" id="ARBA00037164"/>
    </source>
</evidence>
<dbReference type="AlphaFoldDB" id="A0A2T0BDE0"/>
<comment type="function">
    <text evidence="6">Required for high-level post-exponential phase expression of a series of secreted proteins.</text>
</comment>
<dbReference type="OrthoDB" id="9809318at2"/>
<comment type="caution">
    <text evidence="10">The sequence shown here is derived from an EMBL/GenBank/DDBJ whole genome shotgun (WGS) entry which is preliminary data.</text>
</comment>
<dbReference type="Gene3D" id="3.40.50.2300">
    <property type="match status" value="1"/>
</dbReference>
<keyword evidence="4" id="KW-0010">Activator</keyword>
<proteinExistence type="predicted"/>
<dbReference type="EMBL" id="PVXQ01000022">
    <property type="protein sequence ID" value="PRR81920.1"/>
    <property type="molecule type" value="Genomic_DNA"/>
</dbReference>
<keyword evidence="7" id="KW-0597">Phosphoprotein</keyword>
<evidence type="ECO:0000259" key="9">
    <source>
        <dbReference type="PROSITE" id="PS50930"/>
    </source>
</evidence>
<feature type="domain" description="HTH LytTR-type" evidence="9">
    <location>
        <begin position="147"/>
        <end position="245"/>
    </location>
</feature>
<keyword evidence="11" id="KW-1185">Reference proteome</keyword>
<evidence type="ECO:0000256" key="5">
    <source>
        <dbReference type="ARBA" id="ARBA00024867"/>
    </source>
</evidence>
<evidence type="ECO:0000259" key="8">
    <source>
        <dbReference type="PROSITE" id="PS50110"/>
    </source>
</evidence>
<dbReference type="Gene3D" id="2.40.50.1020">
    <property type="entry name" value="LytTr DNA-binding domain"/>
    <property type="match status" value="1"/>
</dbReference>
<dbReference type="PANTHER" id="PTHR37299">
    <property type="entry name" value="TRANSCRIPTIONAL REGULATOR-RELATED"/>
    <property type="match status" value="1"/>
</dbReference>
<feature type="domain" description="Response regulatory" evidence="8">
    <location>
        <begin position="3"/>
        <end position="126"/>
    </location>
</feature>
<dbReference type="PANTHER" id="PTHR37299:SF3">
    <property type="entry name" value="STAGE 0 SPORULATION PROTEIN A HOMOLOG"/>
    <property type="match status" value="1"/>
</dbReference>